<accession>A0A820ELS6</accession>
<protein>
    <recommendedName>
        <fullName evidence="4">Kinesin light chain</fullName>
    </recommendedName>
</protein>
<dbReference type="Pfam" id="PF13424">
    <property type="entry name" value="TPR_12"/>
    <property type="match status" value="1"/>
</dbReference>
<keyword evidence="4" id="KW-0206">Cytoskeleton</keyword>
<keyword evidence="4" id="KW-0493">Microtubule</keyword>
<dbReference type="InterPro" id="IPR019734">
    <property type="entry name" value="TPR_rpt"/>
</dbReference>
<comment type="function">
    <text evidence="4">Kinesin is a microtubule-associated force-producing protein that play a role in organelle transport.</text>
</comment>
<dbReference type="GO" id="GO:0005874">
    <property type="term" value="C:microtubule"/>
    <property type="evidence" value="ECO:0007669"/>
    <property type="project" value="UniProtKB-UniRule"/>
</dbReference>
<comment type="subunit">
    <text evidence="4">Oligomeric complex composed of two heavy chains and two light chains.</text>
</comment>
<dbReference type="PRINTS" id="PR00381">
    <property type="entry name" value="KINESINLIGHT"/>
</dbReference>
<keyword evidence="4" id="KW-0963">Cytoplasm</keyword>
<feature type="repeat" description="TPR" evidence="3">
    <location>
        <begin position="80"/>
        <end position="113"/>
    </location>
</feature>
<feature type="non-terminal residue" evidence="5">
    <location>
        <position position="291"/>
    </location>
</feature>
<evidence type="ECO:0000256" key="3">
    <source>
        <dbReference type="PROSITE-ProRule" id="PRU00339"/>
    </source>
</evidence>
<sequence>MTIDPNTISAVTTPFALIDEYSAIETEKEILFSMHTVFRVDNIKQSISNSRRWEVQLSLTGDNDPELAALTNRIREEVDGTRWYRMGKLMLQVGHYNQAEELYNELLKTASSDSDTQHIYHMLGLLKNNKGQYQEAVAFYEKSLKIKRKTLPEDHSSLAPNYTNIGLAYNNMGDYSKALEFYEKSLKIKEKALPPNHPDLAASYNCIGAVYNNMGDYSKVLESYEKALKIREKTLPPNHPDLAASYNCIGAVYNNMDEYSKALEFFEKSHKIREKALPPNHPDLAYSYNNI</sequence>
<dbReference type="InterPro" id="IPR011990">
    <property type="entry name" value="TPR-like_helical_dom_sf"/>
</dbReference>
<evidence type="ECO:0000256" key="1">
    <source>
        <dbReference type="ARBA" id="ARBA00022737"/>
    </source>
</evidence>
<dbReference type="SUPFAM" id="SSF48452">
    <property type="entry name" value="TPR-like"/>
    <property type="match status" value="1"/>
</dbReference>
<evidence type="ECO:0000256" key="4">
    <source>
        <dbReference type="RuleBase" id="RU367020"/>
    </source>
</evidence>
<comment type="subcellular location">
    <subcellularLocation>
        <location evidence="4">Cytoplasm</location>
        <location evidence="4">Cytoskeleton</location>
    </subcellularLocation>
</comment>
<name>A0A820ELS6_9BILA</name>
<feature type="repeat" description="TPR" evidence="3">
    <location>
        <begin position="243"/>
        <end position="276"/>
    </location>
</feature>
<feature type="repeat" description="TPR" evidence="3">
    <location>
        <begin position="201"/>
        <end position="234"/>
    </location>
</feature>
<dbReference type="PROSITE" id="PS50005">
    <property type="entry name" value="TPR"/>
    <property type="match status" value="5"/>
</dbReference>
<keyword evidence="2 3" id="KW-0802">TPR repeat</keyword>
<feature type="repeat" description="TPR" evidence="3">
    <location>
        <begin position="117"/>
        <end position="150"/>
    </location>
</feature>
<organism evidence="5 6">
    <name type="scientific">Rotaria sordida</name>
    <dbReference type="NCBI Taxonomy" id="392033"/>
    <lineage>
        <taxon>Eukaryota</taxon>
        <taxon>Metazoa</taxon>
        <taxon>Spiralia</taxon>
        <taxon>Gnathifera</taxon>
        <taxon>Rotifera</taxon>
        <taxon>Eurotatoria</taxon>
        <taxon>Bdelloidea</taxon>
        <taxon>Philodinida</taxon>
        <taxon>Philodinidae</taxon>
        <taxon>Rotaria</taxon>
    </lineage>
</organism>
<keyword evidence="4" id="KW-0505">Motor protein</keyword>
<gene>
    <name evidence="5" type="ORF">JBS370_LOCUS38642</name>
</gene>
<keyword evidence="1" id="KW-0677">Repeat</keyword>
<dbReference type="SMART" id="SM00028">
    <property type="entry name" value="TPR"/>
    <property type="match status" value="5"/>
</dbReference>
<dbReference type="PROSITE" id="PS50293">
    <property type="entry name" value="TPR_REGION"/>
    <property type="match status" value="2"/>
</dbReference>
<feature type="repeat" description="TPR" evidence="3">
    <location>
        <begin position="159"/>
        <end position="192"/>
    </location>
</feature>
<dbReference type="Gene3D" id="1.25.40.10">
    <property type="entry name" value="Tetratricopeptide repeat domain"/>
    <property type="match status" value="2"/>
</dbReference>
<dbReference type="EMBL" id="CAJOBD010022013">
    <property type="protein sequence ID" value="CAF4249134.1"/>
    <property type="molecule type" value="Genomic_DNA"/>
</dbReference>
<dbReference type="GO" id="GO:0005871">
    <property type="term" value="C:kinesin complex"/>
    <property type="evidence" value="ECO:0007669"/>
    <property type="project" value="UniProtKB-UniRule"/>
</dbReference>
<dbReference type="AlphaFoldDB" id="A0A820ELS6"/>
<evidence type="ECO:0000313" key="5">
    <source>
        <dbReference type="EMBL" id="CAF4249134.1"/>
    </source>
</evidence>
<dbReference type="Pfam" id="PF13374">
    <property type="entry name" value="TPR_10"/>
    <property type="match status" value="2"/>
</dbReference>
<evidence type="ECO:0000256" key="2">
    <source>
        <dbReference type="ARBA" id="ARBA00022803"/>
    </source>
</evidence>
<evidence type="ECO:0000313" key="6">
    <source>
        <dbReference type="Proteomes" id="UP000663836"/>
    </source>
</evidence>
<dbReference type="PANTHER" id="PTHR45641:SF1">
    <property type="entry name" value="AAA+ ATPASE DOMAIN-CONTAINING PROTEIN"/>
    <property type="match status" value="1"/>
</dbReference>
<comment type="similarity">
    <text evidence="4">Belongs to the kinesin light chain family.</text>
</comment>
<dbReference type="PANTHER" id="PTHR45641">
    <property type="entry name" value="TETRATRICOPEPTIDE REPEAT PROTEIN (AFU_ORTHOLOGUE AFUA_6G03870)"/>
    <property type="match status" value="1"/>
</dbReference>
<dbReference type="SUPFAM" id="SSF56399">
    <property type="entry name" value="ADP-ribosylation"/>
    <property type="match status" value="1"/>
</dbReference>
<reference evidence="5" key="1">
    <citation type="submission" date="2021-02" db="EMBL/GenBank/DDBJ databases">
        <authorList>
            <person name="Nowell W R."/>
        </authorList>
    </citation>
    <scope>NUCLEOTIDE SEQUENCE</scope>
</reference>
<comment type="caution">
    <text evidence="5">The sequence shown here is derived from an EMBL/GenBank/DDBJ whole genome shotgun (WGS) entry which is preliminary data.</text>
</comment>
<proteinExistence type="inferred from homology"/>
<dbReference type="Proteomes" id="UP000663836">
    <property type="component" value="Unassembled WGS sequence"/>
</dbReference>